<comment type="similarity">
    <text evidence="8">Belongs to the methyl-accepting chemotaxis (MCP) protein family.</text>
</comment>
<dbReference type="CDD" id="cd12912">
    <property type="entry name" value="PDC2_MCP_like"/>
    <property type="match status" value="1"/>
</dbReference>
<dbReference type="GO" id="GO:0007165">
    <property type="term" value="P:signal transduction"/>
    <property type="evidence" value="ECO:0007669"/>
    <property type="project" value="UniProtKB-KW"/>
</dbReference>
<evidence type="ECO:0000256" key="6">
    <source>
        <dbReference type="ARBA" id="ARBA00023136"/>
    </source>
</evidence>
<comment type="caution">
    <text evidence="14">The sequence shown here is derived from an EMBL/GenBank/DDBJ whole genome shotgun (WGS) entry which is preliminary data.</text>
</comment>
<keyword evidence="2" id="KW-1003">Cell membrane</keyword>
<dbReference type="RefSeq" id="WP_104409621.1">
    <property type="nucleotide sequence ID" value="NZ_PTIS01000005.1"/>
</dbReference>
<dbReference type="Pfam" id="PF00015">
    <property type="entry name" value="MCPsignal"/>
    <property type="match status" value="1"/>
</dbReference>
<dbReference type="SMART" id="SM00283">
    <property type="entry name" value="MA"/>
    <property type="match status" value="1"/>
</dbReference>
<gene>
    <name evidence="14" type="ORF">BD821_10548</name>
</gene>
<sequence length="670" mass="73439">MNEKKRSSIKVRMVISLVLLIAIVCGSLGATSFSRSKKAVTETAQNLMETLSKQMATNIQGDIKSKYQLLEAVANDSDVKDFDIKFDEKKVILEEEVKAHGHMTIGISNLSGDINYTNGITENIKGTDYFQRALRSENAVSEPFVTKTGNNELVMAYAVPIKNNNNVVGVLVALRDGNEIAKLNDTVEFGKTGRAYVIGKNGDVIAHEDKEKVISKENTIALQAQDKDLVSRAMIEQKMVDRESGIGKYTYGGMSKYMAYAPIKDTDWSLGVYAEEKDVLSSLDALKISIAIVSLAFIILAIVVIWLLSDKLAKSLNNIKEYINVMATGDFSMDVPQKHQDKKDETGIMARALQTSKDSVGKMISNIKKNSNDIQGSSKDLVKVSEEFNESSQNIYAAIDQVAEGASQQAQDLVSIVDMLENFSVGLEAMNGSIGEIDSLSEGISKKADVSNEDMLKITASLDELVNNFSGFTMKISKMSESIEKVNEITDLINNIAEQTNLLALNAAIEAARAGEAGRGFAVVAEEIRNLAEKSKESSTTIYDLVRNVLEDANIIENGTTEMNSKLQEQKVSIENSMESFKSISTSMITITPKINLLTEGFEQLNEKKKDILYKTEAISAISEEISASSEEIAASSEQMAETSKEMHTSVTSLSDKTNEMSEEVNKFKI</sequence>
<reference evidence="14 15" key="1">
    <citation type="submission" date="2018-02" db="EMBL/GenBank/DDBJ databases">
        <title>Genomic Encyclopedia of Archaeal and Bacterial Type Strains, Phase II (KMG-II): from individual species to whole genera.</title>
        <authorList>
            <person name="Goeker M."/>
        </authorList>
    </citation>
    <scope>NUCLEOTIDE SEQUENCE [LARGE SCALE GENOMIC DNA]</scope>
    <source>
        <strain evidence="14 15">DSM 15099</strain>
    </source>
</reference>
<dbReference type="Proteomes" id="UP000239863">
    <property type="component" value="Unassembled WGS sequence"/>
</dbReference>
<keyword evidence="6 11" id="KW-0472">Membrane</keyword>
<dbReference type="AlphaFoldDB" id="A0A2S6FYM7"/>
<dbReference type="STRING" id="37659.GCA_000703125_01517"/>
<evidence type="ECO:0000259" key="12">
    <source>
        <dbReference type="PROSITE" id="PS50111"/>
    </source>
</evidence>
<evidence type="ECO:0000259" key="13">
    <source>
        <dbReference type="PROSITE" id="PS50885"/>
    </source>
</evidence>
<keyword evidence="3" id="KW-0145">Chemotaxis</keyword>
<dbReference type="Gene3D" id="1.10.8.500">
    <property type="entry name" value="HAMP domain in histidine kinase"/>
    <property type="match status" value="1"/>
</dbReference>
<dbReference type="PROSITE" id="PS50885">
    <property type="entry name" value="HAMP"/>
    <property type="match status" value="1"/>
</dbReference>
<organism evidence="14 15">
    <name type="scientific">Clostridium algidicarnis DSM 15099</name>
    <dbReference type="NCBI Taxonomy" id="1121295"/>
    <lineage>
        <taxon>Bacteria</taxon>
        <taxon>Bacillati</taxon>
        <taxon>Bacillota</taxon>
        <taxon>Clostridia</taxon>
        <taxon>Eubacteriales</taxon>
        <taxon>Clostridiaceae</taxon>
        <taxon>Clostridium</taxon>
    </lineage>
</organism>
<protein>
    <submittedName>
        <fullName evidence="14">Methyl-accepting chemotaxis sensory transducer with Cache sensor</fullName>
    </submittedName>
</protein>
<accession>A0A2S6FYM7</accession>
<dbReference type="SUPFAM" id="SSF58104">
    <property type="entry name" value="Methyl-accepting chemotaxis protein (MCP) signaling domain"/>
    <property type="match status" value="1"/>
</dbReference>
<evidence type="ECO:0000256" key="5">
    <source>
        <dbReference type="ARBA" id="ARBA00022989"/>
    </source>
</evidence>
<dbReference type="EMBL" id="PTIS01000005">
    <property type="protein sequence ID" value="PPK48670.1"/>
    <property type="molecule type" value="Genomic_DNA"/>
</dbReference>
<feature type="domain" description="Methyl-accepting transducer" evidence="12">
    <location>
        <begin position="384"/>
        <end position="641"/>
    </location>
</feature>
<dbReference type="PANTHER" id="PTHR32089">
    <property type="entry name" value="METHYL-ACCEPTING CHEMOTAXIS PROTEIN MCPB"/>
    <property type="match status" value="1"/>
</dbReference>
<evidence type="ECO:0000256" key="2">
    <source>
        <dbReference type="ARBA" id="ARBA00022475"/>
    </source>
</evidence>
<evidence type="ECO:0000256" key="7">
    <source>
        <dbReference type="ARBA" id="ARBA00023224"/>
    </source>
</evidence>
<evidence type="ECO:0000256" key="9">
    <source>
        <dbReference type="PROSITE-ProRule" id="PRU00284"/>
    </source>
</evidence>
<evidence type="ECO:0000313" key="15">
    <source>
        <dbReference type="Proteomes" id="UP000239863"/>
    </source>
</evidence>
<dbReference type="Pfam" id="PF02743">
    <property type="entry name" value="dCache_1"/>
    <property type="match status" value="1"/>
</dbReference>
<comment type="subcellular location">
    <subcellularLocation>
        <location evidence="1">Cell membrane</location>
        <topology evidence="1">Multi-pass membrane protein</topology>
    </subcellularLocation>
</comment>
<evidence type="ECO:0000256" key="10">
    <source>
        <dbReference type="SAM" id="MobiDB-lite"/>
    </source>
</evidence>
<dbReference type="Gene3D" id="1.10.287.950">
    <property type="entry name" value="Methyl-accepting chemotaxis protein"/>
    <property type="match status" value="1"/>
</dbReference>
<feature type="region of interest" description="Disordered" evidence="10">
    <location>
        <begin position="632"/>
        <end position="670"/>
    </location>
</feature>
<feature type="compositionally biased region" description="Basic and acidic residues" evidence="10">
    <location>
        <begin position="657"/>
        <end position="670"/>
    </location>
</feature>
<feature type="domain" description="HAMP" evidence="13">
    <location>
        <begin position="310"/>
        <end position="365"/>
    </location>
</feature>
<evidence type="ECO:0000256" key="4">
    <source>
        <dbReference type="ARBA" id="ARBA00022692"/>
    </source>
</evidence>
<evidence type="ECO:0000256" key="11">
    <source>
        <dbReference type="SAM" id="Phobius"/>
    </source>
</evidence>
<dbReference type="InterPro" id="IPR003660">
    <property type="entry name" value="HAMP_dom"/>
</dbReference>
<dbReference type="GO" id="GO:0005886">
    <property type="term" value="C:plasma membrane"/>
    <property type="evidence" value="ECO:0007669"/>
    <property type="project" value="UniProtKB-SubCell"/>
</dbReference>
<feature type="transmembrane region" description="Helical" evidence="11">
    <location>
        <begin position="288"/>
        <end position="308"/>
    </location>
</feature>
<evidence type="ECO:0000256" key="3">
    <source>
        <dbReference type="ARBA" id="ARBA00022500"/>
    </source>
</evidence>
<dbReference type="GO" id="GO:0006935">
    <property type="term" value="P:chemotaxis"/>
    <property type="evidence" value="ECO:0007669"/>
    <property type="project" value="UniProtKB-KW"/>
</dbReference>
<dbReference type="PROSITE" id="PS50111">
    <property type="entry name" value="CHEMOTAXIS_TRANSDUC_2"/>
    <property type="match status" value="1"/>
</dbReference>
<evidence type="ECO:0000313" key="14">
    <source>
        <dbReference type="EMBL" id="PPK48670.1"/>
    </source>
</evidence>
<dbReference type="InterPro" id="IPR033479">
    <property type="entry name" value="dCache_1"/>
</dbReference>
<keyword evidence="4 11" id="KW-0812">Transmembrane</keyword>
<proteinExistence type="inferred from homology"/>
<keyword evidence="5 11" id="KW-1133">Transmembrane helix</keyword>
<dbReference type="OrthoDB" id="597657at2"/>
<name>A0A2S6FYM7_9CLOT</name>
<keyword evidence="7 9" id="KW-0807">Transducer</keyword>
<evidence type="ECO:0000256" key="8">
    <source>
        <dbReference type="ARBA" id="ARBA00029447"/>
    </source>
</evidence>
<dbReference type="Gene3D" id="3.30.450.20">
    <property type="entry name" value="PAS domain"/>
    <property type="match status" value="1"/>
</dbReference>
<dbReference type="InterPro" id="IPR004089">
    <property type="entry name" value="MCPsignal_dom"/>
</dbReference>
<dbReference type="PANTHER" id="PTHR32089:SF112">
    <property type="entry name" value="LYSOZYME-LIKE PROTEIN-RELATED"/>
    <property type="match status" value="1"/>
</dbReference>
<evidence type="ECO:0000256" key="1">
    <source>
        <dbReference type="ARBA" id="ARBA00004651"/>
    </source>
</evidence>